<proteinExistence type="predicted"/>
<organism evidence="2 3">
    <name type="scientific">Chaetomidium leptoderma</name>
    <dbReference type="NCBI Taxonomy" id="669021"/>
    <lineage>
        <taxon>Eukaryota</taxon>
        <taxon>Fungi</taxon>
        <taxon>Dikarya</taxon>
        <taxon>Ascomycota</taxon>
        <taxon>Pezizomycotina</taxon>
        <taxon>Sordariomycetes</taxon>
        <taxon>Sordariomycetidae</taxon>
        <taxon>Sordariales</taxon>
        <taxon>Chaetomiaceae</taxon>
        <taxon>Chaetomidium</taxon>
    </lineage>
</organism>
<protein>
    <submittedName>
        <fullName evidence="2">Uncharacterized protein</fullName>
    </submittedName>
</protein>
<dbReference type="AlphaFoldDB" id="A0AAN6VEH9"/>
<reference evidence="2" key="2">
    <citation type="submission" date="2023-05" db="EMBL/GenBank/DDBJ databases">
        <authorList>
            <consortium name="Lawrence Berkeley National Laboratory"/>
            <person name="Steindorff A."/>
            <person name="Hensen N."/>
            <person name="Bonometti L."/>
            <person name="Westerberg I."/>
            <person name="Brannstrom I.O."/>
            <person name="Guillou S."/>
            <person name="Cros-Aarteil S."/>
            <person name="Calhoun S."/>
            <person name="Haridas S."/>
            <person name="Kuo A."/>
            <person name="Mondo S."/>
            <person name="Pangilinan J."/>
            <person name="Riley R."/>
            <person name="Labutti K."/>
            <person name="Andreopoulos B."/>
            <person name="Lipzen A."/>
            <person name="Chen C."/>
            <person name="Yanf M."/>
            <person name="Daum C."/>
            <person name="Ng V."/>
            <person name="Clum A."/>
            <person name="Ohm R."/>
            <person name="Martin F."/>
            <person name="Silar P."/>
            <person name="Natvig D."/>
            <person name="Lalanne C."/>
            <person name="Gautier V."/>
            <person name="Ament-Velasquez S.L."/>
            <person name="Kruys A."/>
            <person name="Hutchinson M.I."/>
            <person name="Powell A.J."/>
            <person name="Barry K."/>
            <person name="Miller A.N."/>
            <person name="Grigoriev I.V."/>
            <person name="Debuchy R."/>
            <person name="Gladieux P."/>
            <person name="Thoren M.H."/>
            <person name="Johannesson H."/>
        </authorList>
    </citation>
    <scope>NUCLEOTIDE SEQUENCE</scope>
    <source>
        <strain evidence="2">CBS 538.74</strain>
    </source>
</reference>
<keyword evidence="3" id="KW-1185">Reference proteome</keyword>
<comment type="caution">
    <text evidence="2">The sequence shown here is derived from an EMBL/GenBank/DDBJ whole genome shotgun (WGS) entry which is preliminary data.</text>
</comment>
<evidence type="ECO:0000256" key="1">
    <source>
        <dbReference type="SAM" id="MobiDB-lite"/>
    </source>
</evidence>
<evidence type="ECO:0000313" key="3">
    <source>
        <dbReference type="Proteomes" id="UP001302745"/>
    </source>
</evidence>
<name>A0AAN6VEH9_9PEZI</name>
<feature type="compositionally biased region" description="Basic and acidic residues" evidence="1">
    <location>
        <begin position="357"/>
        <end position="368"/>
    </location>
</feature>
<dbReference type="Proteomes" id="UP001302745">
    <property type="component" value="Unassembled WGS sequence"/>
</dbReference>
<reference evidence="2" key="1">
    <citation type="journal article" date="2023" name="Mol. Phylogenet. Evol.">
        <title>Genome-scale phylogeny and comparative genomics of the fungal order Sordariales.</title>
        <authorList>
            <person name="Hensen N."/>
            <person name="Bonometti L."/>
            <person name="Westerberg I."/>
            <person name="Brannstrom I.O."/>
            <person name="Guillou S."/>
            <person name="Cros-Aarteil S."/>
            <person name="Calhoun S."/>
            <person name="Haridas S."/>
            <person name="Kuo A."/>
            <person name="Mondo S."/>
            <person name="Pangilinan J."/>
            <person name="Riley R."/>
            <person name="LaButti K."/>
            <person name="Andreopoulos B."/>
            <person name="Lipzen A."/>
            <person name="Chen C."/>
            <person name="Yan M."/>
            <person name="Daum C."/>
            <person name="Ng V."/>
            <person name="Clum A."/>
            <person name="Steindorff A."/>
            <person name="Ohm R.A."/>
            <person name="Martin F."/>
            <person name="Silar P."/>
            <person name="Natvig D.O."/>
            <person name="Lalanne C."/>
            <person name="Gautier V."/>
            <person name="Ament-Velasquez S.L."/>
            <person name="Kruys A."/>
            <person name="Hutchinson M.I."/>
            <person name="Powell A.J."/>
            <person name="Barry K."/>
            <person name="Miller A.N."/>
            <person name="Grigoriev I.V."/>
            <person name="Debuchy R."/>
            <person name="Gladieux P."/>
            <person name="Hiltunen Thoren M."/>
            <person name="Johannesson H."/>
        </authorList>
    </citation>
    <scope>NUCLEOTIDE SEQUENCE</scope>
    <source>
        <strain evidence="2">CBS 538.74</strain>
    </source>
</reference>
<sequence length="442" mass="48827">MENGSAAASASRATHKFPCKLEPPCDRGNHGFHITWQGEYVGRPIGKYYFTEDALKHDLAALKKGEVYDKDEFYKRAKSWYKAEIDRLIHLERVKATAAIPAEKDAEPSPVPVPATIPSSKDQPPPPPAPIRVQPSRAAKRKAAEPPPTKRPPPRKRKAPAPTAAADQRPGLPSADPKHETIGDYSLAAYDWAQFLNGNRGEHRPSPWSYVQLQGMDVAYFCVRMGRAVRKKVEEIHLVRDKAQADSDPGAKSAKGEDAAGVKKKKTETTQKSQPPKLQIEPVNLKPSPFRCALIDHEYPKPTAPFEPAAALAPGEDWRPPRLIPPTISLGLGQDGDNSRERTPEMIAKTGSWAAEEVSRRRERERKAGQQAPEAEMEISPTLGRWRRHSDSEAERQRGLPVEDLVGANVVEVSGLRFAVDVCSTAPFRGLGVEEGVRFLML</sequence>
<feature type="region of interest" description="Disordered" evidence="1">
    <location>
        <begin position="350"/>
        <end position="376"/>
    </location>
</feature>
<feature type="region of interest" description="Disordered" evidence="1">
    <location>
        <begin position="241"/>
        <end position="283"/>
    </location>
</feature>
<feature type="region of interest" description="Disordered" evidence="1">
    <location>
        <begin position="100"/>
        <end position="180"/>
    </location>
</feature>
<accession>A0AAN6VEH9</accession>
<evidence type="ECO:0000313" key="2">
    <source>
        <dbReference type="EMBL" id="KAK4149040.1"/>
    </source>
</evidence>
<gene>
    <name evidence="2" type="ORF">C8A00DRAFT_19229</name>
</gene>
<dbReference type="EMBL" id="MU857213">
    <property type="protein sequence ID" value="KAK4149040.1"/>
    <property type="molecule type" value="Genomic_DNA"/>
</dbReference>